<evidence type="ECO:0000256" key="1">
    <source>
        <dbReference type="SAM" id="MobiDB-lite"/>
    </source>
</evidence>
<protein>
    <submittedName>
        <fullName evidence="3">Uncharacterized protein MANES_08G154000</fullName>
    </submittedName>
</protein>
<name>A0A2P2L423_RHIMU</name>
<evidence type="ECO:0000313" key="3">
    <source>
        <dbReference type="EMBL" id="MBX12711.1"/>
    </source>
</evidence>
<feature type="compositionally biased region" description="Basic and acidic residues" evidence="1">
    <location>
        <begin position="19"/>
        <end position="43"/>
    </location>
</feature>
<dbReference type="Pfam" id="PF07802">
    <property type="entry name" value="GCK"/>
    <property type="match status" value="1"/>
</dbReference>
<feature type="region of interest" description="Disordered" evidence="1">
    <location>
        <begin position="1"/>
        <end position="52"/>
    </location>
</feature>
<evidence type="ECO:0000259" key="2">
    <source>
        <dbReference type="SMART" id="SM01227"/>
    </source>
</evidence>
<accession>A0A2P2L423</accession>
<reference evidence="3" key="1">
    <citation type="submission" date="2018-02" db="EMBL/GenBank/DDBJ databases">
        <title>Rhizophora mucronata_Transcriptome.</title>
        <authorList>
            <person name="Meera S.P."/>
            <person name="Sreeshan A."/>
            <person name="Augustine A."/>
        </authorList>
    </citation>
    <scope>NUCLEOTIDE SEQUENCE</scope>
    <source>
        <tissue evidence="3">Leaf</tissue>
    </source>
</reference>
<feature type="compositionally biased region" description="Low complexity" evidence="1">
    <location>
        <begin position="1"/>
        <end position="13"/>
    </location>
</feature>
<feature type="domain" description="GCK" evidence="2">
    <location>
        <begin position="52"/>
        <end position="126"/>
    </location>
</feature>
<dbReference type="SMART" id="SM01227">
    <property type="entry name" value="GCK"/>
    <property type="match status" value="1"/>
</dbReference>
<dbReference type="InterPro" id="IPR012891">
    <property type="entry name" value="GCK_dom"/>
</dbReference>
<dbReference type="EMBL" id="GGEC01032227">
    <property type="protein sequence ID" value="MBX12711.1"/>
    <property type="molecule type" value="Transcribed_RNA"/>
</dbReference>
<dbReference type="PANTHER" id="PTHR34357:SF2">
    <property type="entry name" value="F26F24.3-RELATED"/>
    <property type="match status" value="1"/>
</dbReference>
<dbReference type="AlphaFoldDB" id="A0A2P2L423"/>
<dbReference type="PANTHER" id="PTHR34357">
    <property type="entry name" value="F7A19.14 PROTEIN-RELATED"/>
    <property type="match status" value="1"/>
</dbReference>
<proteinExistence type="predicted"/>
<organism evidence="3">
    <name type="scientific">Rhizophora mucronata</name>
    <name type="common">Asiatic mangrove</name>
    <dbReference type="NCBI Taxonomy" id="61149"/>
    <lineage>
        <taxon>Eukaryota</taxon>
        <taxon>Viridiplantae</taxon>
        <taxon>Streptophyta</taxon>
        <taxon>Embryophyta</taxon>
        <taxon>Tracheophyta</taxon>
        <taxon>Spermatophyta</taxon>
        <taxon>Magnoliopsida</taxon>
        <taxon>eudicotyledons</taxon>
        <taxon>Gunneridae</taxon>
        <taxon>Pentapetalae</taxon>
        <taxon>rosids</taxon>
        <taxon>fabids</taxon>
        <taxon>Malpighiales</taxon>
        <taxon>Rhizophoraceae</taxon>
        <taxon>Rhizophora</taxon>
    </lineage>
</organism>
<sequence>MSASASKTPKSKPQIPDSKNPEESDPDHLKQEPIKPNGENKDQGEEEQEEEGECGFCLFMKGGGCREAFISWEDCIQESEKKGEDIVEKCFEVTAALKKCMEAHADYYEPILRAEKTVEEEAAKELEKEKAADESASIVVEINTDK</sequence>
<dbReference type="Gene3D" id="1.10.287.2900">
    <property type="match status" value="1"/>
</dbReference>